<sequence length="79" mass="9338">MAFLLPAKYRELPGADQLEWQACYWSDWFEPEDYPAGWPAWMLRRPHHTYTNDTGREFFVVQTDRVWVGTLPAHAIPLS</sequence>
<dbReference type="RefSeq" id="WP_243802285.1">
    <property type="nucleotide sequence ID" value="NZ_CP094669.1"/>
</dbReference>
<name>A0ABY4DA22_9BACT</name>
<gene>
    <name evidence="1" type="ORF">MTX78_10150</name>
</gene>
<reference evidence="1 2" key="1">
    <citation type="submission" date="2022-03" db="EMBL/GenBank/DDBJ databases">
        <title>Hymenobactersp. isolated from the air.</title>
        <authorList>
            <person name="Won M."/>
            <person name="Kwon S.-W."/>
        </authorList>
    </citation>
    <scope>NUCLEOTIDE SEQUENCE [LARGE SCALE GENOMIC DNA]</scope>
    <source>
        <strain evidence="1 2">KACC 21982</strain>
    </source>
</reference>
<organism evidence="1 2">
    <name type="scientific">Hymenobacter tibetensis</name>
    <dbReference type="NCBI Taxonomy" id="497967"/>
    <lineage>
        <taxon>Bacteria</taxon>
        <taxon>Pseudomonadati</taxon>
        <taxon>Bacteroidota</taxon>
        <taxon>Cytophagia</taxon>
        <taxon>Cytophagales</taxon>
        <taxon>Hymenobacteraceae</taxon>
        <taxon>Hymenobacter</taxon>
    </lineage>
</organism>
<keyword evidence="2" id="KW-1185">Reference proteome</keyword>
<dbReference type="Proteomes" id="UP000831113">
    <property type="component" value="Chromosome"/>
</dbReference>
<evidence type="ECO:0000313" key="1">
    <source>
        <dbReference type="EMBL" id="UOG76943.1"/>
    </source>
</evidence>
<dbReference type="EMBL" id="CP094669">
    <property type="protein sequence ID" value="UOG76943.1"/>
    <property type="molecule type" value="Genomic_DNA"/>
</dbReference>
<proteinExistence type="predicted"/>
<accession>A0ABY4DA22</accession>
<protein>
    <submittedName>
        <fullName evidence="1">Uncharacterized protein</fullName>
    </submittedName>
</protein>
<evidence type="ECO:0000313" key="2">
    <source>
        <dbReference type="Proteomes" id="UP000831113"/>
    </source>
</evidence>